<dbReference type="SUPFAM" id="SSF51735">
    <property type="entry name" value="NAD(P)-binding Rossmann-fold domains"/>
    <property type="match status" value="1"/>
</dbReference>
<evidence type="ECO:0000313" key="3">
    <source>
        <dbReference type="Proteomes" id="UP001153069"/>
    </source>
</evidence>
<gene>
    <name evidence="2" type="ORF">SEMRO_165_G073810.1</name>
</gene>
<dbReference type="InterPro" id="IPR036291">
    <property type="entry name" value="NAD(P)-bd_dom_sf"/>
</dbReference>
<comment type="caution">
    <text evidence="2">The sequence shown here is derived from an EMBL/GenBank/DDBJ whole genome shotgun (WGS) entry which is preliminary data.</text>
</comment>
<reference evidence="2" key="1">
    <citation type="submission" date="2020-06" db="EMBL/GenBank/DDBJ databases">
        <authorList>
            <consortium name="Plant Systems Biology data submission"/>
        </authorList>
    </citation>
    <scope>NUCLEOTIDE SEQUENCE</scope>
    <source>
        <strain evidence="2">D6</strain>
    </source>
</reference>
<dbReference type="InterPro" id="IPR008030">
    <property type="entry name" value="NmrA-like"/>
</dbReference>
<dbReference type="EMBL" id="CAICTM010000164">
    <property type="protein sequence ID" value="CAB9503418.1"/>
    <property type="molecule type" value="Genomic_DNA"/>
</dbReference>
<proteinExistence type="predicted"/>
<evidence type="ECO:0000313" key="2">
    <source>
        <dbReference type="EMBL" id="CAB9503418.1"/>
    </source>
</evidence>
<dbReference type="Pfam" id="PF05368">
    <property type="entry name" value="NmrA"/>
    <property type="match status" value="1"/>
</dbReference>
<dbReference type="InterPro" id="IPR051604">
    <property type="entry name" value="Ergot_Alk_Oxidoreductase"/>
</dbReference>
<feature type="domain" description="NmrA-like" evidence="1">
    <location>
        <begin position="2"/>
        <end position="227"/>
    </location>
</feature>
<evidence type="ECO:0000259" key="1">
    <source>
        <dbReference type="Pfam" id="PF05368"/>
    </source>
</evidence>
<keyword evidence="3" id="KW-1185">Reference proteome</keyword>
<dbReference type="PANTHER" id="PTHR43162:SF1">
    <property type="entry name" value="PRESTALK A DIFFERENTIATION PROTEIN A"/>
    <property type="match status" value="1"/>
</dbReference>
<dbReference type="AlphaFoldDB" id="A0A9N8DI58"/>
<name>A0A9N8DI58_9STRA</name>
<dbReference type="PANTHER" id="PTHR43162">
    <property type="match status" value="1"/>
</dbReference>
<organism evidence="2 3">
    <name type="scientific">Seminavis robusta</name>
    <dbReference type="NCBI Taxonomy" id="568900"/>
    <lineage>
        <taxon>Eukaryota</taxon>
        <taxon>Sar</taxon>
        <taxon>Stramenopiles</taxon>
        <taxon>Ochrophyta</taxon>
        <taxon>Bacillariophyta</taxon>
        <taxon>Bacillariophyceae</taxon>
        <taxon>Bacillariophycidae</taxon>
        <taxon>Naviculales</taxon>
        <taxon>Naviculaceae</taxon>
        <taxon>Seminavis</taxon>
    </lineage>
</organism>
<protein>
    <submittedName>
        <fullName evidence="2">NmrA-like family</fullName>
    </submittedName>
</protein>
<dbReference type="OrthoDB" id="419598at2759"/>
<accession>A0A9N8DI58</accession>
<dbReference type="Proteomes" id="UP001153069">
    <property type="component" value="Unassembled WGS sequence"/>
</dbReference>
<sequence length="308" mass="34307">MTITIAAIGCSGPVASVYIQGFLAHQTEDVRIRLLTRRPKEFPEGVELVLGSMMNPDDVASAMEGVDAAFVLTPMSTCNQTQPEVDAAKAVIAGAQKAQLKHLIYTSVLGADHPRPRVGILNAKYEIETLLRHSNLSCSILRCGTYMQDAIDPRIELLNKGIYLFPIRKDARICYTCQKDVSRFVLQELLIPHKILSKPLNFTRAQSYSVAQVEDCLSAASGHTIRAVPKFPAFYLFQAALPIYNWQHHRFSSVIPLLVHFDQHGYTCDDDDDDDPDTTTTTASLVEETFPHFSMTTLEEHLASLWAQ</sequence>
<dbReference type="Gene3D" id="3.40.50.720">
    <property type="entry name" value="NAD(P)-binding Rossmann-like Domain"/>
    <property type="match status" value="1"/>
</dbReference>